<keyword evidence="3" id="KW-1185">Reference proteome</keyword>
<dbReference type="Proteomes" id="UP001595872">
    <property type="component" value="Unassembled WGS sequence"/>
</dbReference>
<dbReference type="SUPFAM" id="SSF51735">
    <property type="entry name" value="NAD(P)-binding Rossmann-fold domains"/>
    <property type="match status" value="1"/>
</dbReference>
<dbReference type="InterPro" id="IPR001509">
    <property type="entry name" value="Epimerase_deHydtase"/>
</dbReference>
<sequence>MRVLVAGATGVIGNRLVPMLDAAGHDVIGLARSAGSARPLRDAGAEVALADALDRDGLIRAVRDARPDAVVNMLTAIPAELNPRRLAADFALTNRLRTEGARNLADAARAAGADRLVAQGLAYAYQPGEGAADEDAPLWEDHTPRQFAPVLGALRELERTTLDAGGLVLRLGHLYGPGSAFAPDGSLVRQVRAGKLPVVGGGTAVFSFTHADDVAAAVAASLDRDVSGVLNIVDDDPAPVREWLPEVARILGAPEPKRAPAALARLAVGGWGVAYMTRLRGADNARARLRLNWRPRHPSWRDGLAAELAGPASPAA</sequence>
<organism evidence="2 3">
    <name type="scientific">Actinomadura gamaensis</name>
    <dbReference type="NCBI Taxonomy" id="1763541"/>
    <lineage>
        <taxon>Bacteria</taxon>
        <taxon>Bacillati</taxon>
        <taxon>Actinomycetota</taxon>
        <taxon>Actinomycetes</taxon>
        <taxon>Streptosporangiales</taxon>
        <taxon>Thermomonosporaceae</taxon>
        <taxon>Actinomadura</taxon>
    </lineage>
</organism>
<dbReference type="Gene3D" id="3.40.50.720">
    <property type="entry name" value="NAD(P)-binding Rossmann-like Domain"/>
    <property type="match status" value="1"/>
</dbReference>
<name>A0ABV9TV97_9ACTN</name>
<protein>
    <submittedName>
        <fullName evidence="2">NAD-dependent epimerase/dehydratase family protein</fullName>
    </submittedName>
</protein>
<comment type="caution">
    <text evidence="2">The sequence shown here is derived from an EMBL/GenBank/DDBJ whole genome shotgun (WGS) entry which is preliminary data.</text>
</comment>
<dbReference type="PANTHER" id="PTHR48079:SF6">
    <property type="entry name" value="NAD(P)-BINDING DOMAIN-CONTAINING PROTEIN-RELATED"/>
    <property type="match status" value="1"/>
</dbReference>
<gene>
    <name evidence="2" type="ORF">ACFPCY_09605</name>
</gene>
<dbReference type="InterPro" id="IPR036291">
    <property type="entry name" value="NAD(P)-bd_dom_sf"/>
</dbReference>
<proteinExistence type="predicted"/>
<dbReference type="EMBL" id="JBHSIT010000002">
    <property type="protein sequence ID" value="MFC4907574.1"/>
    <property type="molecule type" value="Genomic_DNA"/>
</dbReference>
<evidence type="ECO:0000259" key="1">
    <source>
        <dbReference type="Pfam" id="PF01370"/>
    </source>
</evidence>
<dbReference type="RefSeq" id="WP_378253432.1">
    <property type="nucleotide sequence ID" value="NZ_JBHSIT010000002.1"/>
</dbReference>
<dbReference type="Pfam" id="PF01370">
    <property type="entry name" value="Epimerase"/>
    <property type="match status" value="1"/>
</dbReference>
<dbReference type="InterPro" id="IPR051783">
    <property type="entry name" value="NAD(P)-dependent_oxidoreduct"/>
</dbReference>
<reference evidence="3" key="1">
    <citation type="journal article" date="2019" name="Int. J. Syst. Evol. Microbiol.">
        <title>The Global Catalogue of Microorganisms (GCM) 10K type strain sequencing project: providing services to taxonomists for standard genome sequencing and annotation.</title>
        <authorList>
            <consortium name="The Broad Institute Genomics Platform"/>
            <consortium name="The Broad Institute Genome Sequencing Center for Infectious Disease"/>
            <person name="Wu L."/>
            <person name="Ma J."/>
        </authorList>
    </citation>
    <scope>NUCLEOTIDE SEQUENCE [LARGE SCALE GENOMIC DNA]</scope>
    <source>
        <strain evidence="3">KLKA75</strain>
    </source>
</reference>
<dbReference type="PANTHER" id="PTHR48079">
    <property type="entry name" value="PROTEIN YEEZ"/>
    <property type="match status" value="1"/>
</dbReference>
<evidence type="ECO:0000313" key="3">
    <source>
        <dbReference type="Proteomes" id="UP001595872"/>
    </source>
</evidence>
<feature type="domain" description="NAD-dependent epimerase/dehydratase" evidence="1">
    <location>
        <begin position="3"/>
        <end position="231"/>
    </location>
</feature>
<evidence type="ECO:0000313" key="2">
    <source>
        <dbReference type="EMBL" id="MFC4907574.1"/>
    </source>
</evidence>
<accession>A0ABV9TV97</accession>